<name>A0A015TV67_BACFG</name>
<protein>
    <submittedName>
        <fullName evidence="1">Uncharacterized protein</fullName>
    </submittedName>
</protein>
<evidence type="ECO:0000313" key="2">
    <source>
        <dbReference type="Proteomes" id="UP000020529"/>
    </source>
</evidence>
<evidence type="ECO:0000313" key="1">
    <source>
        <dbReference type="EMBL" id="EXY74611.1"/>
    </source>
</evidence>
<dbReference type="AlphaFoldDB" id="A0A015TV67"/>
<reference evidence="1 2" key="1">
    <citation type="submission" date="2014-02" db="EMBL/GenBank/DDBJ databases">
        <authorList>
            <person name="Sears C."/>
            <person name="Carroll K."/>
            <person name="Sack B.R."/>
            <person name="Qadri F."/>
            <person name="Myers L.L."/>
            <person name="Chung G.-T."/>
            <person name="Escheverria P."/>
            <person name="Fraser C.M."/>
            <person name="Sadzewicz L."/>
            <person name="Shefchek K.A."/>
            <person name="Tallon L."/>
            <person name="Das S.P."/>
            <person name="Daugherty S."/>
            <person name="Mongodin E.F."/>
        </authorList>
    </citation>
    <scope>NUCLEOTIDE SEQUENCE [LARGE SCALE GENOMIC DNA]</scope>
    <source>
        <strain evidence="2">3988T(B)14</strain>
    </source>
</reference>
<organism evidence="1 2">
    <name type="scientific">Bacteroides fragilis str. 3988T(B)14</name>
    <dbReference type="NCBI Taxonomy" id="1339315"/>
    <lineage>
        <taxon>Bacteria</taxon>
        <taxon>Pseudomonadati</taxon>
        <taxon>Bacteroidota</taxon>
        <taxon>Bacteroidia</taxon>
        <taxon>Bacteroidales</taxon>
        <taxon>Bacteroidaceae</taxon>
        <taxon>Bacteroides</taxon>
    </lineage>
</organism>
<sequence length="38" mass="4254">MEQGVSAFFSLLFSFHSSKEKKGISKADKSINNSNLYL</sequence>
<dbReference type="EMBL" id="JGCY01000276">
    <property type="protein sequence ID" value="EXY74611.1"/>
    <property type="molecule type" value="Genomic_DNA"/>
</dbReference>
<dbReference type="PATRIC" id="fig|1339315.3.peg.2304"/>
<dbReference type="Proteomes" id="UP000020529">
    <property type="component" value="Unassembled WGS sequence"/>
</dbReference>
<gene>
    <name evidence="1" type="ORF">M124_1533</name>
</gene>
<accession>A0A015TV67</accession>
<comment type="caution">
    <text evidence="1">The sequence shown here is derived from an EMBL/GenBank/DDBJ whole genome shotgun (WGS) entry which is preliminary data.</text>
</comment>
<proteinExistence type="predicted"/>